<comment type="caution">
    <text evidence="2">The sequence shown here is derived from an EMBL/GenBank/DDBJ whole genome shotgun (WGS) entry which is preliminary data.</text>
</comment>
<organism evidence="2 3">
    <name type="scientific">Ensete ventricosum</name>
    <name type="common">Abyssinian banana</name>
    <name type="synonym">Musa ensete</name>
    <dbReference type="NCBI Taxonomy" id="4639"/>
    <lineage>
        <taxon>Eukaryota</taxon>
        <taxon>Viridiplantae</taxon>
        <taxon>Streptophyta</taxon>
        <taxon>Embryophyta</taxon>
        <taxon>Tracheophyta</taxon>
        <taxon>Spermatophyta</taxon>
        <taxon>Magnoliopsida</taxon>
        <taxon>Liliopsida</taxon>
        <taxon>Zingiberales</taxon>
        <taxon>Musaceae</taxon>
        <taxon>Ensete</taxon>
    </lineage>
</organism>
<gene>
    <name evidence="2" type="ORF">OPV22_011163</name>
</gene>
<feature type="region of interest" description="Disordered" evidence="1">
    <location>
        <begin position="1"/>
        <end position="31"/>
    </location>
</feature>
<accession>A0AAV8RCV3</accession>
<sequence length="95" mass="10434">MEGPEKSDTCLPPEAPPKSLAPREPHLGTSKLRLRSSSLALRLRSESTCIHFVLGTNQKVVVKVDVNDGQDKRRAMEAVSSFKGKKSSLYLSLNL</sequence>
<keyword evidence="3" id="KW-1185">Reference proteome</keyword>
<dbReference type="Proteomes" id="UP001222027">
    <property type="component" value="Unassembled WGS sequence"/>
</dbReference>
<reference evidence="2 3" key="1">
    <citation type="submission" date="2022-12" db="EMBL/GenBank/DDBJ databases">
        <title>Chromosome-scale assembly of the Ensete ventricosum genome.</title>
        <authorList>
            <person name="Dussert Y."/>
            <person name="Stocks J."/>
            <person name="Wendawek A."/>
            <person name="Woldeyes F."/>
            <person name="Nichols R.A."/>
            <person name="Borrell J.S."/>
        </authorList>
    </citation>
    <scope>NUCLEOTIDE SEQUENCE [LARGE SCALE GENOMIC DNA]</scope>
    <source>
        <strain evidence="3">cv. Maze</strain>
        <tissue evidence="2">Seeds</tissue>
    </source>
</reference>
<protein>
    <submittedName>
        <fullName evidence="2">Uncharacterized protein</fullName>
    </submittedName>
</protein>
<proteinExistence type="predicted"/>
<name>A0AAV8RCV3_ENSVE</name>
<evidence type="ECO:0000256" key="1">
    <source>
        <dbReference type="SAM" id="MobiDB-lite"/>
    </source>
</evidence>
<dbReference type="EMBL" id="JAQQAF010000003">
    <property type="protein sequence ID" value="KAJ8500611.1"/>
    <property type="molecule type" value="Genomic_DNA"/>
</dbReference>
<evidence type="ECO:0000313" key="3">
    <source>
        <dbReference type="Proteomes" id="UP001222027"/>
    </source>
</evidence>
<evidence type="ECO:0000313" key="2">
    <source>
        <dbReference type="EMBL" id="KAJ8500611.1"/>
    </source>
</evidence>
<dbReference type="AlphaFoldDB" id="A0AAV8RCV3"/>